<proteinExistence type="inferred from homology"/>
<dbReference type="Proteomes" id="UP000317371">
    <property type="component" value="Unassembled WGS sequence"/>
</dbReference>
<feature type="domain" description="Thiamine pyrophosphate enzyme TPP-binding" evidence="5">
    <location>
        <begin position="381"/>
        <end position="527"/>
    </location>
</feature>
<dbReference type="GO" id="GO:0030976">
    <property type="term" value="F:thiamine pyrophosphate binding"/>
    <property type="evidence" value="ECO:0007669"/>
    <property type="project" value="InterPro"/>
</dbReference>
<organism evidence="7 8">
    <name type="scientific">Litorilinea aerophila</name>
    <dbReference type="NCBI Taxonomy" id="1204385"/>
    <lineage>
        <taxon>Bacteria</taxon>
        <taxon>Bacillati</taxon>
        <taxon>Chloroflexota</taxon>
        <taxon>Caldilineae</taxon>
        <taxon>Caldilineales</taxon>
        <taxon>Caldilineaceae</taxon>
        <taxon>Litorilinea</taxon>
    </lineage>
</organism>
<dbReference type="GO" id="GO:0000287">
    <property type="term" value="F:magnesium ion binding"/>
    <property type="evidence" value="ECO:0007669"/>
    <property type="project" value="InterPro"/>
</dbReference>
<dbReference type="GO" id="GO:0009099">
    <property type="term" value="P:L-valine biosynthetic process"/>
    <property type="evidence" value="ECO:0007669"/>
    <property type="project" value="TreeGrafter"/>
</dbReference>
<feature type="domain" description="Thiamine pyrophosphate enzyme central" evidence="4">
    <location>
        <begin position="192"/>
        <end position="321"/>
    </location>
</feature>
<sequence length="546" mass="57360">MTTATTTVAEFLVACLHDAGVRTVHGLPGGEVVEILDALRRRGMDFVLTHHESSAVFMADAQARLTGVPGVALTTLGPGATNAAMGVAHAYLDRAPVLLITAQKPDSLLPGYTHQVVDLQAFFAPITKGTFKVNRENAGQVIPQALALLQQGRPGPVHLQVSNEDAGQSLASPPMSTARPTARVAPAGDTLAQARSLLAQARRPLIVAGLGLEPEAPYDPLRELAEALQAPVIATPKAKGCLPDDHPLAGGVIGLTRTDPAYALVDEADCIVAVGFDVVELVKPWEQPAPLIWLAPWPNQDPTLPAAVEYVGPLAPALQQLADGLYQPDSAWGARRVAAFRTVAQEALTPRGKARGERLLPQAVLQRLRAHAARDTLMVVDVGSHKIYSSLAWPTLAPNRFLLSNGLSSMSYALPAAIAGSQALGGAPVLCLTGDAGLAMALGELGVLAQRRLPVIVVVLNDGAIDLIRSHQVRAGKPVFGTEFTSPHFAQIGAAYGLRASRVHHEAELDRALAQAFQEPAPTLIEVMLDPVTYPTTPPALRGAAG</sequence>
<evidence type="ECO:0000259" key="6">
    <source>
        <dbReference type="Pfam" id="PF02776"/>
    </source>
</evidence>
<dbReference type="GO" id="GO:0003984">
    <property type="term" value="F:acetolactate synthase activity"/>
    <property type="evidence" value="ECO:0007669"/>
    <property type="project" value="TreeGrafter"/>
</dbReference>
<dbReference type="PANTHER" id="PTHR18968:SF129">
    <property type="entry name" value="ACETOLACTATE SYNTHASE"/>
    <property type="match status" value="1"/>
</dbReference>
<protein>
    <submittedName>
        <fullName evidence="7">Thiamine pyrophosphate-binding protein</fullName>
    </submittedName>
</protein>
<dbReference type="GO" id="GO:0005948">
    <property type="term" value="C:acetolactate synthase complex"/>
    <property type="evidence" value="ECO:0007669"/>
    <property type="project" value="TreeGrafter"/>
</dbReference>
<reference evidence="7 8" key="1">
    <citation type="submission" date="2019-06" db="EMBL/GenBank/DDBJ databases">
        <title>Genome sequence of Litorilinea aerophila BAA-2444.</title>
        <authorList>
            <person name="Maclea K.S."/>
            <person name="Maurais E.G."/>
            <person name="Iannazzi L.C."/>
        </authorList>
    </citation>
    <scope>NUCLEOTIDE SEQUENCE [LARGE SCALE GENOMIC DNA]</scope>
    <source>
        <strain evidence="7 8">ATCC BAA-2444</strain>
    </source>
</reference>
<dbReference type="OrthoDB" id="4494979at2"/>
<dbReference type="InterPro" id="IPR012000">
    <property type="entry name" value="Thiamin_PyroP_enz_cen_dom"/>
</dbReference>
<dbReference type="Gene3D" id="3.40.50.1220">
    <property type="entry name" value="TPP-binding domain"/>
    <property type="match status" value="1"/>
</dbReference>
<dbReference type="CDD" id="cd07035">
    <property type="entry name" value="TPP_PYR_POX_like"/>
    <property type="match status" value="1"/>
</dbReference>
<evidence type="ECO:0000256" key="1">
    <source>
        <dbReference type="ARBA" id="ARBA00007812"/>
    </source>
</evidence>
<dbReference type="SUPFAM" id="SSF52467">
    <property type="entry name" value="DHS-like NAD/FAD-binding domain"/>
    <property type="match status" value="1"/>
</dbReference>
<evidence type="ECO:0000259" key="5">
    <source>
        <dbReference type="Pfam" id="PF02775"/>
    </source>
</evidence>
<dbReference type="EMBL" id="VIGC01000035">
    <property type="protein sequence ID" value="TQE93685.1"/>
    <property type="molecule type" value="Genomic_DNA"/>
</dbReference>
<evidence type="ECO:0000259" key="4">
    <source>
        <dbReference type="Pfam" id="PF00205"/>
    </source>
</evidence>
<evidence type="ECO:0000256" key="3">
    <source>
        <dbReference type="RuleBase" id="RU362132"/>
    </source>
</evidence>
<evidence type="ECO:0000313" key="7">
    <source>
        <dbReference type="EMBL" id="TQE93685.1"/>
    </source>
</evidence>
<dbReference type="InterPro" id="IPR012001">
    <property type="entry name" value="Thiamin_PyroP_enz_TPP-bd_dom"/>
</dbReference>
<accession>A0A540VAD3</accession>
<dbReference type="Gene3D" id="3.40.50.970">
    <property type="match status" value="2"/>
</dbReference>
<dbReference type="InParanoid" id="A0A540VAD3"/>
<comment type="similarity">
    <text evidence="1 3">Belongs to the TPP enzyme family.</text>
</comment>
<dbReference type="InterPro" id="IPR045229">
    <property type="entry name" value="TPP_enz"/>
</dbReference>
<evidence type="ECO:0000313" key="8">
    <source>
        <dbReference type="Proteomes" id="UP000317371"/>
    </source>
</evidence>
<keyword evidence="2 3" id="KW-0786">Thiamine pyrophosphate</keyword>
<dbReference type="GO" id="GO:0009097">
    <property type="term" value="P:isoleucine biosynthetic process"/>
    <property type="evidence" value="ECO:0007669"/>
    <property type="project" value="TreeGrafter"/>
</dbReference>
<dbReference type="GO" id="GO:0050660">
    <property type="term" value="F:flavin adenine dinucleotide binding"/>
    <property type="evidence" value="ECO:0007669"/>
    <property type="project" value="TreeGrafter"/>
</dbReference>
<dbReference type="PANTHER" id="PTHR18968">
    <property type="entry name" value="THIAMINE PYROPHOSPHATE ENZYMES"/>
    <property type="match status" value="1"/>
</dbReference>
<dbReference type="FunFam" id="3.40.50.970:FF:000007">
    <property type="entry name" value="Acetolactate synthase"/>
    <property type="match status" value="1"/>
</dbReference>
<name>A0A540VAD3_9CHLR</name>
<dbReference type="Pfam" id="PF00205">
    <property type="entry name" value="TPP_enzyme_M"/>
    <property type="match status" value="1"/>
</dbReference>
<dbReference type="InterPro" id="IPR029061">
    <property type="entry name" value="THDP-binding"/>
</dbReference>
<comment type="caution">
    <text evidence="7">The sequence shown here is derived from an EMBL/GenBank/DDBJ whole genome shotgun (WGS) entry which is preliminary data.</text>
</comment>
<feature type="domain" description="Thiamine pyrophosphate enzyme N-terminal TPP-binding" evidence="6">
    <location>
        <begin position="7"/>
        <end position="120"/>
    </location>
</feature>
<dbReference type="Pfam" id="PF02776">
    <property type="entry name" value="TPP_enzyme_N"/>
    <property type="match status" value="1"/>
</dbReference>
<gene>
    <name evidence="7" type="ORF">FKZ61_20420</name>
</gene>
<keyword evidence="8" id="KW-1185">Reference proteome</keyword>
<dbReference type="RefSeq" id="WP_141612015.1">
    <property type="nucleotide sequence ID" value="NZ_VIGC02000035.1"/>
</dbReference>
<dbReference type="AlphaFoldDB" id="A0A540VAD3"/>
<dbReference type="InterPro" id="IPR029035">
    <property type="entry name" value="DHS-like_NAD/FAD-binding_dom"/>
</dbReference>
<dbReference type="SUPFAM" id="SSF52518">
    <property type="entry name" value="Thiamin diphosphate-binding fold (THDP-binding)"/>
    <property type="match status" value="2"/>
</dbReference>
<evidence type="ECO:0000256" key="2">
    <source>
        <dbReference type="ARBA" id="ARBA00023052"/>
    </source>
</evidence>
<dbReference type="Pfam" id="PF02775">
    <property type="entry name" value="TPP_enzyme_C"/>
    <property type="match status" value="1"/>
</dbReference>
<dbReference type="CDD" id="cd00568">
    <property type="entry name" value="TPP_enzymes"/>
    <property type="match status" value="1"/>
</dbReference>
<dbReference type="InterPro" id="IPR011766">
    <property type="entry name" value="TPP_enzyme_TPP-bd"/>
</dbReference>